<dbReference type="RefSeq" id="XP_045952550.1">
    <property type="nucleotide sequence ID" value="XM_046104041.1"/>
</dbReference>
<accession>A0A9P8RL23</accession>
<dbReference type="InterPro" id="IPR036869">
    <property type="entry name" value="J_dom_sf"/>
</dbReference>
<evidence type="ECO:0000259" key="1">
    <source>
        <dbReference type="PROSITE" id="PS50076"/>
    </source>
</evidence>
<evidence type="ECO:0000313" key="2">
    <source>
        <dbReference type="EMBL" id="KAH6646036.1"/>
    </source>
</evidence>
<dbReference type="Proteomes" id="UP000758603">
    <property type="component" value="Unassembled WGS sequence"/>
</dbReference>
<dbReference type="GeneID" id="70132932"/>
<dbReference type="InterPro" id="IPR050817">
    <property type="entry name" value="DjlA_DnaK_co-chaperone"/>
</dbReference>
<comment type="caution">
    <text evidence="2">The sequence shown here is derived from an EMBL/GenBank/DDBJ whole genome shotgun (WGS) entry which is preliminary data.</text>
</comment>
<dbReference type="AlphaFoldDB" id="A0A9P8RL23"/>
<evidence type="ECO:0000313" key="3">
    <source>
        <dbReference type="Proteomes" id="UP000758603"/>
    </source>
</evidence>
<dbReference type="PROSITE" id="PS50076">
    <property type="entry name" value="DNAJ_2"/>
    <property type="match status" value="1"/>
</dbReference>
<dbReference type="SUPFAM" id="SSF46565">
    <property type="entry name" value="Chaperone J-domain"/>
    <property type="match status" value="1"/>
</dbReference>
<keyword evidence="3" id="KW-1185">Reference proteome</keyword>
<protein>
    <recommendedName>
        <fullName evidence="1">J domain-containing protein</fullName>
    </recommendedName>
</protein>
<dbReference type="InterPro" id="IPR001623">
    <property type="entry name" value="DnaJ_domain"/>
</dbReference>
<dbReference type="Pfam" id="PF00226">
    <property type="entry name" value="DnaJ"/>
    <property type="match status" value="1"/>
</dbReference>
<sequence>MSPAPSFNYYEELEVSPTATQQDVVFSYRKLAKVHHPDRNHGDASTATAKFQRVSAPVYLFSSMSPILISISARRGIRDTLQARQARTI</sequence>
<proteinExistence type="predicted"/>
<dbReference type="PRINTS" id="PR00625">
    <property type="entry name" value="JDOMAIN"/>
</dbReference>
<dbReference type="CDD" id="cd06257">
    <property type="entry name" value="DnaJ"/>
    <property type="match status" value="1"/>
</dbReference>
<dbReference type="PANTHER" id="PTHR24074">
    <property type="entry name" value="CO-CHAPERONE PROTEIN DJLA"/>
    <property type="match status" value="1"/>
</dbReference>
<organism evidence="2 3">
    <name type="scientific">Truncatella angustata</name>
    <dbReference type="NCBI Taxonomy" id="152316"/>
    <lineage>
        <taxon>Eukaryota</taxon>
        <taxon>Fungi</taxon>
        <taxon>Dikarya</taxon>
        <taxon>Ascomycota</taxon>
        <taxon>Pezizomycotina</taxon>
        <taxon>Sordariomycetes</taxon>
        <taxon>Xylariomycetidae</taxon>
        <taxon>Amphisphaeriales</taxon>
        <taxon>Sporocadaceae</taxon>
        <taxon>Truncatella</taxon>
    </lineage>
</organism>
<dbReference type="OrthoDB" id="10250354at2759"/>
<feature type="domain" description="J" evidence="1">
    <location>
        <begin position="8"/>
        <end position="82"/>
    </location>
</feature>
<dbReference type="Gene3D" id="1.10.287.110">
    <property type="entry name" value="DnaJ domain"/>
    <property type="match status" value="1"/>
</dbReference>
<reference evidence="2" key="1">
    <citation type="journal article" date="2021" name="Nat. Commun.">
        <title>Genetic determinants of endophytism in the Arabidopsis root mycobiome.</title>
        <authorList>
            <person name="Mesny F."/>
            <person name="Miyauchi S."/>
            <person name="Thiergart T."/>
            <person name="Pickel B."/>
            <person name="Atanasova L."/>
            <person name="Karlsson M."/>
            <person name="Huettel B."/>
            <person name="Barry K.W."/>
            <person name="Haridas S."/>
            <person name="Chen C."/>
            <person name="Bauer D."/>
            <person name="Andreopoulos W."/>
            <person name="Pangilinan J."/>
            <person name="LaButti K."/>
            <person name="Riley R."/>
            <person name="Lipzen A."/>
            <person name="Clum A."/>
            <person name="Drula E."/>
            <person name="Henrissat B."/>
            <person name="Kohler A."/>
            <person name="Grigoriev I.V."/>
            <person name="Martin F.M."/>
            <person name="Hacquard S."/>
        </authorList>
    </citation>
    <scope>NUCLEOTIDE SEQUENCE</scope>
    <source>
        <strain evidence="2">MPI-SDFR-AT-0073</strain>
    </source>
</reference>
<gene>
    <name evidence="2" type="ORF">BKA67DRAFT_583028</name>
</gene>
<name>A0A9P8RL23_9PEZI</name>
<dbReference type="SMART" id="SM00271">
    <property type="entry name" value="DnaJ"/>
    <property type="match status" value="1"/>
</dbReference>
<dbReference type="EMBL" id="JAGPXC010000010">
    <property type="protein sequence ID" value="KAH6646036.1"/>
    <property type="molecule type" value="Genomic_DNA"/>
</dbReference>